<reference evidence="3" key="1">
    <citation type="journal article" date="2019" name="Int. J. Syst. Evol. Microbiol.">
        <title>The Global Catalogue of Microorganisms (GCM) 10K type strain sequencing project: providing services to taxonomists for standard genome sequencing and annotation.</title>
        <authorList>
            <consortium name="The Broad Institute Genomics Platform"/>
            <consortium name="The Broad Institute Genome Sequencing Center for Infectious Disease"/>
            <person name="Wu L."/>
            <person name="Ma J."/>
        </authorList>
    </citation>
    <scope>NUCLEOTIDE SEQUENCE [LARGE SCALE GENOMIC DNA]</scope>
    <source>
        <strain evidence="3">JCM 4816</strain>
    </source>
</reference>
<protein>
    <submittedName>
        <fullName evidence="2">Uncharacterized protein</fullName>
    </submittedName>
</protein>
<keyword evidence="3" id="KW-1185">Reference proteome</keyword>
<name>A0ABW1FZS8_9ACTN</name>
<organism evidence="2 3">
    <name type="scientific">Streptacidiphilus monticola</name>
    <dbReference type="NCBI Taxonomy" id="2161674"/>
    <lineage>
        <taxon>Bacteria</taxon>
        <taxon>Bacillati</taxon>
        <taxon>Actinomycetota</taxon>
        <taxon>Actinomycetes</taxon>
        <taxon>Kitasatosporales</taxon>
        <taxon>Streptomycetaceae</taxon>
        <taxon>Streptacidiphilus</taxon>
    </lineage>
</organism>
<keyword evidence="1" id="KW-0472">Membrane</keyword>
<evidence type="ECO:0000313" key="2">
    <source>
        <dbReference type="EMBL" id="MFC5907723.1"/>
    </source>
</evidence>
<accession>A0ABW1FZS8</accession>
<proteinExistence type="predicted"/>
<dbReference type="Proteomes" id="UP001596174">
    <property type="component" value="Unassembled WGS sequence"/>
</dbReference>
<keyword evidence="1" id="KW-0812">Transmembrane</keyword>
<dbReference type="RefSeq" id="WP_380582434.1">
    <property type="nucleotide sequence ID" value="NZ_JBHSQJ010000039.1"/>
</dbReference>
<evidence type="ECO:0000313" key="3">
    <source>
        <dbReference type="Proteomes" id="UP001596174"/>
    </source>
</evidence>
<keyword evidence="1" id="KW-1133">Transmembrane helix</keyword>
<gene>
    <name evidence="2" type="ORF">ACFP3V_10880</name>
</gene>
<dbReference type="EMBL" id="JBHSQJ010000039">
    <property type="protein sequence ID" value="MFC5907723.1"/>
    <property type="molecule type" value="Genomic_DNA"/>
</dbReference>
<sequence length="77" mass="7952">MNHATHPQVVSGLVLAAVAVTGVVLGRHQLRMRRLFLEAVPPRAGHAAVRRVLGVFWLVAGSLVAVAAIAVLAAAVA</sequence>
<feature type="transmembrane region" description="Helical" evidence="1">
    <location>
        <begin position="52"/>
        <end position="76"/>
    </location>
</feature>
<feature type="transmembrane region" description="Helical" evidence="1">
    <location>
        <begin position="6"/>
        <end position="26"/>
    </location>
</feature>
<comment type="caution">
    <text evidence="2">The sequence shown here is derived from an EMBL/GenBank/DDBJ whole genome shotgun (WGS) entry which is preliminary data.</text>
</comment>
<evidence type="ECO:0000256" key="1">
    <source>
        <dbReference type="SAM" id="Phobius"/>
    </source>
</evidence>